<proteinExistence type="predicted"/>
<sequence length="71" mass="7884">MGIINRKEGVFVISVSPKIKCPDACSRANYVCFDSPTSLSLPLIGDTGLYHIKLRENTTTEGCFKILKYTE</sequence>
<accession>A0AAW2BN38</accession>
<organism evidence="1 2">
    <name type="scientific">Lithocarpus litseifolius</name>
    <dbReference type="NCBI Taxonomy" id="425828"/>
    <lineage>
        <taxon>Eukaryota</taxon>
        <taxon>Viridiplantae</taxon>
        <taxon>Streptophyta</taxon>
        <taxon>Embryophyta</taxon>
        <taxon>Tracheophyta</taxon>
        <taxon>Spermatophyta</taxon>
        <taxon>Magnoliopsida</taxon>
        <taxon>eudicotyledons</taxon>
        <taxon>Gunneridae</taxon>
        <taxon>Pentapetalae</taxon>
        <taxon>rosids</taxon>
        <taxon>fabids</taxon>
        <taxon>Fagales</taxon>
        <taxon>Fagaceae</taxon>
        <taxon>Lithocarpus</taxon>
    </lineage>
</organism>
<reference evidence="1 2" key="1">
    <citation type="submission" date="2024-01" db="EMBL/GenBank/DDBJ databases">
        <title>A telomere-to-telomere, gap-free genome of sweet tea (Lithocarpus litseifolius).</title>
        <authorList>
            <person name="Zhou J."/>
        </authorList>
    </citation>
    <scope>NUCLEOTIDE SEQUENCE [LARGE SCALE GENOMIC DNA]</scope>
    <source>
        <strain evidence="1">Zhou-2022a</strain>
        <tissue evidence="1">Leaf</tissue>
    </source>
</reference>
<name>A0AAW2BN38_9ROSI</name>
<dbReference type="Proteomes" id="UP001459277">
    <property type="component" value="Unassembled WGS sequence"/>
</dbReference>
<comment type="caution">
    <text evidence="1">The sequence shown here is derived from an EMBL/GenBank/DDBJ whole genome shotgun (WGS) entry which is preliminary data.</text>
</comment>
<gene>
    <name evidence="1" type="ORF">SO802_032417</name>
</gene>
<keyword evidence="2" id="KW-1185">Reference proteome</keyword>
<dbReference type="AlphaFoldDB" id="A0AAW2BN38"/>
<evidence type="ECO:0000313" key="1">
    <source>
        <dbReference type="EMBL" id="KAK9987466.1"/>
    </source>
</evidence>
<dbReference type="EMBL" id="JAZDWU010000011">
    <property type="protein sequence ID" value="KAK9987466.1"/>
    <property type="molecule type" value="Genomic_DNA"/>
</dbReference>
<evidence type="ECO:0000313" key="2">
    <source>
        <dbReference type="Proteomes" id="UP001459277"/>
    </source>
</evidence>
<protein>
    <submittedName>
        <fullName evidence="1">Uncharacterized protein</fullName>
    </submittedName>
</protein>